<dbReference type="InterPro" id="IPR038499">
    <property type="entry name" value="BRO1_sf"/>
</dbReference>
<dbReference type="PROSITE" id="PS51180">
    <property type="entry name" value="BRO1"/>
    <property type="match status" value="1"/>
</dbReference>
<evidence type="ECO:0000313" key="5">
    <source>
        <dbReference type="EMBL" id="KAK7454597.1"/>
    </source>
</evidence>
<evidence type="ECO:0000259" key="4">
    <source>
        <dbReference type="PROSITE" id="PS51180"/>
    </source>
</evidence>
<organism evidence="5 6">
    <name type="scientific">Marasmiellus scandens</name>
    <dbReference type="NCBI Taxonomy" id="2682957"/>
    <lineage>
        <taxon>Eukaryota</taxon>
        <taxon>Fungi</taxon>
        <taxon>Dikarya</taxon>
        <taxon>Basidiomycota</taxon>
        <taxon>Agaricomycotina</taxon>
        <taxon>Agaricomycetes</taxon>
        <taxon>Agaricomycetidae</taxon>
        <taxon>Agaricales</taxon>
        <taxon>Marasmiineae</taxon>
        <taxon>Omphalotaceae</taxon>
        <taxon>Marasmiellus</taxon>
    </lineage>
</organism>
<proteinExistence type="inferred from homology"/>
<dbReference type="InterPro" id="IPR004328">
    <property type="entry name" value="BRO1_dom"/>
</dbReference>
<feature type="region of interest" description="Disordered" evidence="3">
    <location>
        <begin position="262"/>
        <end position="282"/>
    </location>
</feature>
<dbReference type="EMBL" id="JBANRG010000024">
    <property type="protein sequence ID" value="KAK7454597.1"/>
    <property type="molecule type" value="Genomic_DNA"/>
</dbReference>
<dbReference type="InterPro" id="IPR037505">
    <property type="entry name" value="pH-resp_palC"/>
</dbReference>
<feature type="domain" description="BRO1" evidence="4">
    <location>
        <begin position="1"/>
        <end position="379"/>
    </location>
</feature>
<dbReference type="Proteomes" id="UP001498398">
    <property type="component" value="Unassembled WGS sequence"/>
</dbReference>
<gene>
    <name evidence="5" type="ORF">VKT23_011349</name>
</gene>
<protein>
    <recommendedName>
        <fullName evidence="2">pH-response regulator protein palC</fullName>
    </recommendedName>
</protein>
<name>A0ABR1J980_9AGAR</name>
<dbReference type="PANTHER" id="PTHR40463:SF1">
    <property type="entry name" value="PH-RESPONSE REGULATOR PROTEIN PALC"/>
    <property type="match status" value="1"/>
</dbReference>
<dbReference type="SMART" id="SM01041">
    <property type="entry name" value="BRO1"/>
    <property type="match status" value="1"/>
</dbReference>
<evidence type="ECO:0000256" key="2">
    <source>
        <dbReference type="ARBA" id="ARBA00022193"/>
    </source>
</evidence>
<feature type="compositionally biased region" description="Polar residues" evidence="3">
    <location>
        <begin position="346"/>
        <end position="364"/>
    </location>
</feature>
<comment type="similarity">
    <text evidence="1">Belongs to the palC family.</text>
</comment>
<dbReference type="Gene3D" id="1.25.40.280">
    <property type="entry name" value="alix/aip1 like domains"/>
    <property type="match status" value="1"/>
</dbReference>
<evidence type="ECO:0000256" key="3">
    <source>
        <dbReference type="SAM" id="MobiDB-lite"/>
    </source>
</evidence>
<evidence type="ECO:0000256" key="1">
    <source>
        <dbReference type="ARBA" id="ARBA00010997"/>
    </source>
</evidence>
<keyword evidence="6" id="KW-1185">Reference proteome</keyword>
<dbReference type="Pfam" id="PF03097">
    <property type="entry name" value="BRO1"/>
    <property type="match status" value="1"/>
</dbReference>
<dbReference type="PANTHER" id="PTHR40463">
    <property type="entry name" value="PH-RESPONSE REGULATOR PROTEIN PALC"/>
    <property type="match status" value="1"/>
</dbReference>
<accession>A0ABR1J980</accession>
<evidence type="ECO:0000313" key="6">
    <source>
        <dbReference type="Proteomes" id="UP001498398"/>
    </source>
</evidence>
<comment type="caution">
    <text evidence="5">The sequence shown here is derived from an EMBL/GenBank/DDBJ whole genome shotgun (WGS) entry which is preliminary data.</text>
</comment>
<reference evidence="5 6" key="1">
    <citation type="submission" date="2024-01" db="EMBL/GenBank/DDBJ databases">
        <title>A draft genome for the cacao thread blight pathogen Marasmiellus scandens.</title>
        <authorList>
            <person name="Baruah I.K."/>
            <person name="Leung J."/>
            <person name="Bukari Y."/>
            <person name="Amoako-Attah I."/>
            <person name="Meinhardt L.W."/>
            <person name="Bailey B.A."/>
            <person name="Cohen S.P."/>
        </authorList>
    </citation>
    <scope>NUCLEOTIDE SEQUENCE [LARGE SCALE GENOMIC DNA]</scope>
    <source>
        <strain evidence="5 6">GH-19</strain>
    </source>
</reference>
<feature type="region of interest" description="Disordered" evidence="3">
    <location>
        <begin position="342"/>
        <end position="379"/>
    </location>
</feature>
<sequence length="379" mass="41353">MMCAADGEIHPVKELQFSWRPTLSANVLSTSTRPSYSSFHAEYAYCLLTYAFALSNFARTIVFSLGDFEYDRTISQLDRENKDTQIKHATAHLTRASSIFSYVSGSVLPELEKELGSISKKPPDLSREVVAALSKLAHADAQNLAIRKLLSKPAFESNVAPGPPLPKSHPSPGFIAKLHIECASQYSGARILAKTPSASSELSLEVSPDLRHYLSDEAALHMALGKKWLAIDAGEKGGVDKAGDAVGFMTWARKELHELKDGGKSSAVSGITAGEKEKKERSLRKEKVARELESTGIWLKHYTKINDTLHFQPVPTQSDLQSRIPTGISAISISPYTPPLPAFGPGSTNYTHQQLQSVSSQSKPNEMDEKSYAGAGDYF</sequence>